<reference evidence="14" key="1">
    <citation type="submission" date="2008-03" db="EMBL/GenBank/DDBJ databases">
        <title>Complete sequence of chromosome of Beijerinckia indica subsp. indica ATCC 9039.</title>
        <authorList>
            <consortium name="US DOE Joint Genome Institute"/>
            <person name="Copeland A."/>
            <person name="Lucas S."/>
            <person name="Lapidus A."/>
            <person name="Glavina del Rio T."/>
            <person name="Dalin E."/>
            <person name="Tice H."/>
            <person name="Bruce D."/>
            <person name="Goodwin L."/>
            <person name="Pitluck S."/>
            <person name="LaButti K."/>
            <person name="Schmutz J."/>
            <person name="Larimer F."/>
            <person name="Land M."/>
            <person name="Hauser L."/>
            <person name="Kyrpides N."/>
            <person name="Mikhailova N."/>
            <person name="Dunfield P.F."/>
            <person name="Dedysh S.N."/>
            <person name="Liesack W."/>
            <person name="Saw J.H."/>
            <person name="Alam M."/>
            <person name="Chen Y."/>
            <person name="Murrell J.C."/>
            <person name="Richardson P."/>
        </authorList>
    </citation>
    <scope>NUCLEOTIDE SEQUENCE [LARGE SCALE GENOMIC DNA]</scope>
    <source>
        <strain evidence="14">ATCC 9039 / DSM 1715 / NCIMB 8712</strain>
    </source>
</reference>
<dbReference type="PROSITE" id="PS50893">
    <property type="entry name" value="ABC_TRANSPORTER_2"/>
    <property type="match status" value="1"/>
</dbReference>
<reference evidence="13 14" key="2">
    <citation type="journal article" date="2010" name="J. Bacteriol.">
        <title>Complete genome sequence of Beijerinckia indica subsp. indica.</title>
        <authorList>
            <person name="Tamas I."/>
            <person name="Dedysh S.N."/>
            <person name="Liesack W."/>
            <person name="Stott M.B."/>
            <person name="Alam M."/>
            <person name="Murrell J.C."/>
            <person name="Dunfield P.F."/>
        </authorList>
    </citation>
    <scope>NUCLEOTIDE SEQUENCE [LARGE SCALE GENOMIC DNA]</scope>
    <source>
        <strain evidence="14">ATCC 9039 / DSM 1715 / NCIMB 8712</strain>
    </source>
</reference>
<dbReference type="SMART" id="SM00382">
    <property type="entry name" value="AAA"/>
    <property type="match status" value="1"/>
</dbReference>
<dbReference type="Proteomes" id="UP000001695">
    <property type="component" value="Chromosome"/>
</dbReference>
<keyword evidence="6" id="KW-0547">Nucleotide-binding</keyword>
<dbReference type="eggNOG" id="COG3842">
    <property type="taxonomic scope" value="Bacteria"/>
</dbReference>
<evidence type="ECO:0000256" key="8">
    <source>
        <dbReference type="ARBA" id="ARBA00022967"/>
    </source>
</evidence>
<dbReference type="STRING" id="395963.Bind_2519"/>
<evidence type="ECO:0000256" key="7">
    <source>
        <dbReference type="ARBA" id="ARBA00022840"/>
    </source>
</evidence>
<dbReference type="AlphaFoldDB" id="B2IIG8"/>
<dbReference type="GO" id="GO:0015697">
    <property type="term" value="P:quaternary ammonium group transport"/>
    <property type="evidence" value="ECO:0007669"/>
    <property type="project" value="UniProtKB-ARBA"/>
</dbReference>
<keyword evidence="2" id="KW-0813">Transport</keyword>
<dbReference type="InterPro" id="IPR027417">
    <property type="entry name" value="P-loop_NTPase"/>
</dbReference>
<dbReference type="InterPro" id="IPR003593">
    <property type="entry name" value="AAA+_ATPase"/>
</dbReference>
<evidence type="ECO:0000313" key="14">
    <source>
        <dbReference type="Proteomes" id="UP000001695"/>
    </source>
</evidence>
<comment type="similarity">
    <text evidence="1">Belongs to the ABC transporter superfamily.</text>
</comment>
<sequence length="231" mass="25783">MSVIEFRSVCKTYDRRRVIDDLSLKIEAKERVVLFGPSGCGKSTVLHLIAGFIVPDKGDILINGELVATAKKNIREAGQRGVGMVFQDLALWPHMTVAENVEFGLKAKRVPEKQCKQRVKEIIDLVGLSDYLNASPGELSGGQQQRVALARTLVVAPAIVLMDEPLSTLDEALNVQLRHEILRLYNELNFTLVYVTHNRDEAESLGTRTIYLRQGRIDSALGIVGRVHFEY</sequence>
<keyword evidence="9" id="KW-0408">Iron</keyword>
<keyword evidence="11" id="KW-0472">Membrane</keyword>
<gene>
    <name evidence="13" type="ordered locus">Bind_2519</name>
</gene>
<dbReference type="FunFam" id="3.40.50.300:FF:000425">
    <property type="entry name" value="Probable ABC transporter, ATP-binding subunit"/>
    <property type="match status" value="1"/>
</dbReference>
<dbReference type="KEGG" id="bid:Bind_2519"/>
<dbReference type="PANTHER" id="PTHR42781">
    <property type="entry name" value="SPERMIDINE/PUTRESCINE IMPORT ATP-BINDING PROTEIN POTA"/>
    <property type="match status" value="1"/>
</dbReference>
<dbReference type="Pfam" id="PF00005">
    <property type="entry name" value="ABC_tran"/>
    <property type="match status" value="1"/>
</dbReference>
<evidence type="ECO:0000256" key="10">
    <source>
        <dbReference type="ARBA" id="ARBA00023065"/>
    </source>
</evidence>
<dbReference type="Gene3D" id="3.40.50.300">
    <property type="entry name" value="P-loop containing nucleotide triphosphate hydrolases"/>
    <property type="match status" value="1"/>
</dbReference>
<dbReference type="InterPro" id="IPR050093">
    <property type="entry name" value="ABC_SmlMolc_Importer"/>
</dbReference>
<keyword evidence="7" id="KW-0067">ATP-binding</keyword>
<keyword evidence="10" id="KW-0406">Ion transport</keyword>
<keyword evidence="14" id="KW-1185">Reference proteome</keyword>
<evidence type="ECO:0000256" key="2">
    <source>
        <dbReference type="ARBA" id="ARBA00022448"/>
    </source>
</evidence>
<dbReference type="InterPro" id="IPR017871">
    <property type="entry name" value="ABC_transporter-like_CS"/>
</dbReference>
<dbReference type="EMBL" id="CP001016">
    <property type="protein sequence ID" value="ACB96121.1"/>
    <property type="molecule type" value="Genomic_DNA"/>
</dbReference>
<evidence type="ECO:0000313" key="13">
    <source>
        <dbReference type="EMBL" id="ACB96121.1"/>
    </source>
</evidence>
<keyword evidence="8" id="KW-1278">Translocase</keyword>
<keyword evidence="4" id="KW-0410">Iron transport</keyword>
<evidence type="ECO:0000256" key="3">
    <source>
        <dbReference type="ARBA" id="ARBA00022475"/>
    </source>
</evidence>
<evidence type="ECO:0000256" key="1">
    <source>
        <dbReference type="ARBA" id="ARBA00005417"/>
    </source>
</evidence>
<feature type="domain" description="ABC transporter" evidence="12">
    <location>
        <begin position="4"/>
        <end position="229"/>
    </location>
</feature>
<evidence type="ECO:0000256" key="9">
    <source>
        <dbReference type="ARBA" id="ARBA00023004"/>
    </source>
</evidence>
<dbReference type="HOGENOM" id="CLU_000604_1_22_5"/>
<keyword evidence="5" id="KW-0997">Cell inner membrane</keyword>
<evidence type="ECO:0000259" key="12">
    <source>
        <dbReference type="PROSITE" id="PS50893"/>
    </source>
</evidence>
<protein>
    <submittedName>
        <fullName evidence="13">ABC transporter related</fullName>
    </submittedName>
</protein>
<dbReference type="GO" id="GO:0015408">
    <property type="term" value="F:ABC-type ferric iron transporter activity"/>
    <property type="evidence" value="ECO:0007669"/>
    <property type="project" value="InterPro"/>
</dbReference>
<proteinExistence type="inferred from homology"/>
<keyword evidence="3" id="KW-1003">Cell membrane</keyword>
<dbReference type="PANTHER" id="PTHR42781:SF1">
    <property type="entry name" value="THIAMINE IMPORT ATP-BINDING PROTEIN THIQ"/>
    <property type="match status" value="1"/>
</dbReference>
<dbReference type="SUPFAM" id="SSF52540">
    <property type="entry name" value="P-loop containing nucleoside triphosphate hydrolases"/>
    <property type="match status" value="1"/>
</dbReference>
<dbReference type="PROSITE" id="PS00211">
    <property type="entry name" value="ABC_TRANSPORTER_1"/>
    <property type="match status" value="1"/>
</dbReference>
<dbReference type="GO" id="GO:0005524">
    <property type="term" value="F:ATP binding"/>
    <property type="evidence" value="ECO:0007669"/>
    <property type="project" value="UniProtKB-KW"/>
</dbReference>
<evidence type="ECO:0000256" key="6">
    <source>
        <dbReference type="ARBA" id="ARBA00022741"/>
    </source>
</evidence>
<evidence type="ECO:0000256" key="5">
    <source>
        <dbReference type="ARBA" id="ARBA00022519"/>
    </source>
</evidence>
<evidence type="ECO:0000256" key="4">
    <source>
        <dbReference type="ARBA" id="ARBA00022496"/>
    </source>
</evidence>
<organism evidence="13 14">
    <name type="scientific">Beijerinckia indica subsp. indica (strain ATCC 9039 / DSM 1715 / NCIMB 8712)</name>
    <dbReference type="NCBI Taxonomy" id="395963"/>
    <lineage>
        <taxon>Bacteria</taxon>
        <taxon>Pseudomonadati</taxon>
        <taxon>Pseudomonadota</taxon>
        <taxon>Alphaproteobacteria</taxon>
        <taxon>Hyphomicrobiales</taxon>
        <taxon>Beijerinckiaceae</taxon>
        <taxon>Beijerinckia</taxon>
    </lineage>
</organism>
<accession>B2IIG8</accession>
<dbReference type="InterPro" id="IPR003439">
    <property type="entry name" value="ABC_transporter-like_ATP-bd"/>
</dbReference>
<dbReference type="InterPro" id="IPR015853">
    <property type="entry name" value="ABC_transpr_FbpC"/>
</dbReference>
<dbReference type="CDD" id="cd03259">
    <property type="entry name" value="ABC_Carb_Solutes_like"/>
    <property type="match status" value="1"/>
</dbReference>
<name>B2IIG8_BEII9</name>
<dbReference type="GO" id="GO:0016020">
    <property type="term" value="C:membrane"/>
    <property type="evidence" value="ECO:0007669"/>
    <property type="project" value="InterPro"/>
</dbReference>
<evidence type="ECO:0000256" key="11">
    <source>
        <dbReference type="ARBA" id="ARBA00023136"/>
    </source>
</evidence>
<dbReference type="GO" id="GO:0016887">
    <property type="term" value="F:ATP hydrolysis activity"/>
    <property type="evidence" value="ECO:0007669"/>
    <property type="project" value="InterPro"/>
</dbReference>